<dbReference type="EMBL" id="JSZA02000002">
    <property type="protein sequence ID" value="KHD06883.1"/>
    <property type="molecule type" value="Genomic_DNA"/>
</dbReference>
<feature type="domain" description="CheW-like" evidence="1">
    <location>
        <begin position="27"/>
        <end position="150"/>
    </location>
</feature>
<reference evidence="2 3" key="1">
    <citation type="journal article" date="2016" name="Front. Microbiol.">
        <title>Single-Cell (Meta-)Genomics of a Dimorphic Candidatus Thiomargarita nelsonii Reveals Genomic Plasticity.</title>
        <authorList>
            <person name="Flood B.E."/>
            <person name="Fliss P."/>
            <person name="Jones D.S."/>
            <person name="Dick G.J."/>
            <person name="Jain S."/>
            <person name="Kaster A.K."/>
            <person name="Winkel M."/>
            <person name="Mussmann M."/>
            <person name="Bailey J."/>
        </authorList>
    </citation>
    <scope>NUCLEOTIDE SEQUENCE [LARGE SCALE GENOMIC DNA]</scope>
    <source>
        <strain evidence="2">Hydrate Ridge</strain>
    </source>
</reference>
<evidence type="ECO:0000313" key="3">
    <source>
        <dbReference type="Proteomes" id="UP000030428"/>
    </source>
</evidence>
<comment type="caution">
    <text evidence="2">The sequence shown here is derived from an EMBL/GenBank/DDBJ whole genome shotgun (WGS) entry which is preliminary data.</text>
</comment>
<accession>A0A0A6S4G2</accession>
<dbReference type="Pfam" id="PF01584">
    <property type="entry name" value="CheW"/>
    <property type="match status" value="1"/>
</dbReference>
<dbReference type="AlphaFoldDB" id="A0A0A6S4G2"/>
<dbReference type="InterPro" id="IPR036061">
    <property type="entry name" value="CheW-like_dom_sf"/>
</dbReference>
<evidence type="ECO:0000313" key="2">
    <source>
        <dbReference type="EMBL" id="KHD06883.1"/>
    </source>
</evidence>
<dbReference type="Proteomes" id="UP000030428">
    <property type="component" value="Unassembled WGS sequence"/>
</dbReference>
<organism evidence="2 3">
    <name type="scientific">Candidatus Thiomargarita nelsonii</name>
    <dbReference type="NCBI Taxonomy" id="1003181"/>
    <lineage>
        <taxon>Bacteria</taxon>
        <taxon>Pseudomonadati</taxon>
        <taxon>Pseudomonadota</taxon>
        <taxon>Gammaproteobacteria</taxon>
        <taxon>Thiotrichales</taxon>
        <taxon>Thiotrichaceae</taxon>
        <taxon>Thiomargarita</taxon>
    </lineage>
</organism>
<dbReference type="InterPro" id="IPR002545">
    <property type="entry name" value="CheW-lke_dom"/>
</dbReference>
<protein>
    <recommendedName>
        <fullName evidence="1">CheW-like domain-containing protein</fullName>
    </recommendedName>
</protein>
<evidence type="ECO:0000259" key="1">
    <source>
        <dbReference type="Pfam" id="PF01584"/>
    </source>
</evidence>
<name>A0A0A6S4G2_9GAMM</name>
<dbReference type="GO" id="GO:0007165">
    <property type="term" value="P:signal transduction"/>
    <property type="evidence" value="ECO:0007669"/>
    <property type="project" value="InterPro"/>
</dbReference>
<sequence>MIEDAKSSRAWLLDFGEGLQAAIGYHEMLQVLLSAKLFEVPCTPQYCREVFIFQNDILPVFDLSSLLVREKITPLMDQVLGIALYQENPSHPIRYAALRLASMPQSIFVSDEQACDLPADQDYWKPFALSSFSRDEVVIPIIDLGYLFSEEFNAFKYGESD</sequence>
<dbReference type="GO" id="GO:0006935">
    <property type="term" value="P:chemotaxis"/>
    <property type="evidence" value="ECO:0007669"/>
    <property type="project" value="InterPro"/>
</dbReference>
<keyword evidence="3" id="KW-1185">Reference proteome</keyword>
<gene>
    <name evidence="2" type="ORF">PN36_00815</name>
</gene>
<dbReference type="SUPFAM" id="SSF50341">
    <property type="entry name" value="CheW-like"/>
    <property type="match status" value="1"/>
</dbReference>
<proteinExistence type="predicted"/>